<evidence type="ECO:0000313" key="2">
    <source>
        <dbReference type="EMBL" id="MDE8654790.1"/>
    </source>
</evidence>
<name>A0ABT5WY02_9SPHN</name>
<protein>
    <submittedName>
        <fullName evidence="2">Uncharacterized protein</fullName>
    </submittedName>
</protein>
<dbReference type="RefSeq" id="WP_275230906.1">
    <property type="nucleotide sequence ID" value="NZ_JARESE010000122.1"/>
</dbReference>
<feature type="region of interest" description="Disordered" evidence="1">
    <location>
        <begin position="1"/>
        <end position="52"/>
    </location>
</feature>
<evidence type="ECO:0000256" key="1">
    <source>
        <dbReference type="SAM" id="MobiDB-lite"/>
    </source>
</evidence>
<dbReference type="Proteomes" id="UP001216253">
    <property type="component" value="Unassembled WGS sequence"/>
</dbReference>
<organism evidence="2 3">
    <name type="scientific">Novosphingobium album</name>
    <name type="common">ex Liu et al. 2023</name>
    <dbReference type="NCBI Taxonomy" id="3031130"/>
    <lineage>
        <taxon>Bacteria</taxon>
        <taxon>Pseudomonadati</taxon>
        <taxon>Pseudomonadota</taxon>
        <taxon>Alphaproteobacteria</taxon>
        <taxon>Sphingomonadales</taxon>
        <taxon>Sphingomonadaceae</taxon>
        <taxon>Novosphingobium</taxon>
    </lineage>
</organism>
<gene>
    <name evidence="2" type="ORF">PYV00_24145</name>
</gene>
<dbReference type="EMBL" id="JARESE010000122">
    <property type="protein sequence ID" value="MDE8654790.1"/>
    <property type="molecule type" value="Genomic_DNA"/>
</dbReference>
<feature type="compositionally biased region" description="Basic and acidic residues" evidence="1">
    <location>
        <begin position="14"/>
        <end position="27"/>
    </location>
</feature>
<reference evidence="2 3" key="1">
    <citation type="submission" date="2023-03" db="EMBL/GenBank/DDBJ databases">
        <title>NovoSphingobium album sp. nov. isolated from polycyclic aromatic hydrocarbons- and heavy-metal polluted soil.</title>
        <authorList>
            <person name="Liu Z."/>
            <person name="Wang K."/>
        </authorList>
    </citation>
    <scope>NUCLEOTIDE SEQUENCE [LARGE SCALE GENOMIC DNA]</scope>
    <source>
        <strain evidence="2 3">H3SJ31-1</strain>
    </source>
</reference>
<proteinExistence type="predicted"/>
<comment type="caution">
    <text evidence="2">The sequence shown here is derived from an EMBL/GenBank/DDBJ whole genome shotgun (WGS) entry which is preliminary data.</text>
</comment>
<sequence>MKHADLPIGFHPVPGRDVDRARLPAEPKRRRLRLPRPTKNNDPAYRKAMRAR</sequence>
<evidence type="ECO:0000313" key="3">
    <source>
        <dbReference type="Proteomes" id="UP001216253"/>
    </source>
</evidence>
<accession>A0ABT5WY02</accession>
<keyword evidence="3" id="KW-1185">Reference proteome</keyword>